<reference evidence="9" key="2">
    <citation type="submission" date="2023-06" db="EMBL/GenBank/DDBJ databases">
        <authorList>
            <consortium name="Lawrence Berkeley National Laboratory"/>
            <person name="Haridas S."/>
            <person name="Hensen N."/>
            <person name="Bonometti L."/>
            <person name="Westerberg I."/>
            <person name="Brannstrom I.O."/>
            <person name="Guillou S."/>
            <person name="Cros-Aarteil S."/>
            <person name="Calhoun S."/>
            <person name="Kuo A."/>
            <person name="Mondo S."/>
            <person name="Pangilinan J."/>
            <person name="Riley R."/>
            <person name="LaButti K."/>
            <person name="Andreopoulos B."/>
            <person name="Lipzen A."/>
            <person name="Chen C."/>
            <person name="Yanf M."/>
            <person name="Daum C."/>
            <person name="Ng V."/>
            <person name="Clum A."/>
            <person name="Steindorff A."/>
            <person name="Ohm R."/>
            <person name="Martin F."/>
            <person name="Silar P."/>
            <person name="Natvig D."/>
            <person name="Lalanne C."/>
            <person name="Gautier V."/>
            <person name="Ament-velasquez S.L."/>
            <person name="Kruys A."/>
            <person name="Hutchinson M.I."/>
            <person name="Powell A.J."/>
            <person name="Barry K."/>
            <person name="Miller A.N."/>
            <person name="Grigoriev I.V."/>
            <person name="Debuchy R."/>
            <person name="Gladieux P."/>
            <person name="Thoren M.H."/>
            <person name="Johannesson H."/>
        </authorList>
    </citation>
    <scope>NUCLEOTIDE SEQUENCE</scope>
    <source>
        <strain evidence="9">CBS 232.78</strain>
    </source>
</reference>
<keyword evidence="5 8" id="KW-1133">Transmembrane helix</keyword>
<feature type="transmembrane region" description="Helical" evidence="8">
    <location>
        <begin position="273"/>
        <end position="293"/>
    </location>
</feature>
<evidence type="ECO:0000256" key="7">
    <source>
        <dbReference type="SAM" id="MobiDB-lite"/>
    </source>
</evidence>
<feature type="region of interest" description="Disordered" evidence="7">
    <location>
        <begin position="242"/>
        <end position="266"/>
    </location>
</feature>
<keyword evidence="10" id="KW-1185">Reference proteome</keyword>
<reference evidence="9" key="1">
    <citation type="journal article" date="2023" name="Mol. Phylogenet. Evol.">
        <title>Genome-scale phylogeny and comparative genomics of the fungal order Sordariales.</title>
        <authorList>
            <person name="Hensen N."/>
            <person name="Bonometti L."/>
            <person name="Westerberg I."/>
            <person name="Brannstrom I.O."/>
            <person name="Guillou S."/>
            <person name="Cros-Aarteil S."/>
            <person name="Calhoun S."/>
            <person name="Haridas S."/>
            <person name="Kuo A."/>
            <person name="Mondo S."/>
            <person name="Pangilinan J."/>
            <person name="Riley R."/>
            <person name="LaButti K."/>
            <person name="Andreopoulos B."/>
            <person name="Lipzen A."/>
            <person name="Chen C."/>
            <person name="Yan M."/>
            <person name="Daum C."/>
            <person name="Ng V."/>
            <person name="Clum A."/>
            <person name="Steindorff A."/>
            <person name="Ohm R.A."/>
            <person name="Martin F."/>
            <person name="Silar P."/>
            <person name="Natvig D.O."/>
            <person name="Lalanne C."/>
            <person name="Gautier V."/>
            <person name="Ament-Velasquez S.L."/>
            <person name="Kruys A."/>
            <person name="Hutchinson M.I."/>
            <person name="Powell A.J."/>
            <person name="Barry K."/>
            <person name="Miller A.N."/>
            <person name="Grigoriev I.V."/>
            <person name="Debuchy R."/>
            <person name="Gladieux P."/>
            <person name="Hiltunen Thoren M."/>
            <person name="Johannesson H."/>
        </authorList>
    </citation>
    <scope>NUCLEOTIDE SEQUENCE</scope>
    <source>
        <strain evidence="9">CBS 232.78</strain>
    </source>
</reference>
<evidence type="ECO:0000313" key="10">
    <source>
        <dbReference type="Proteomes" id="UP001285441"/>
    </source>
</evidence>
<keyword evidence="3" id="KW-0813">Transport</keyword>
<dbReference type="InterPro" id="IPR004813">
    <property type="entry name" value="OPT"/>
</dbReference>
<organism evidence="9 10">
    <name type="scientific">Podospora didyma</name>
    <dbReference type="NCBI Taxonomy" id="330526"/>
    <lineage>
        <taxon>Eukaryota</taxon>
        <taxon>Fungi</taxon>
        <taxon>Dikarya</taxon>
        <taxon>Ascomycota</taxon>
        <taxon>Pezizomycotina</taxon>
        <taxon>Sordariomycetes</taxon>
        <taxon>Sordariomycetidae</taxon>
        <taxon>Sordariales</taxon>
        <taxon>Podosporaceae</taxon>
        <taxon>Podospora</taxon>
    </lineage>
</organism>
<feature type="transmembrane region" description="Helical" evidence="8">
    <location>
        <begin position="664"/>
        <end position="682"/>
    </location>
</feature>
<evidence type="ECO:0000313" key="9">
    <source>
        <dbReference type="EMBL" id="KAK3386930.1"/>
    </source>
</evidence>
<feature type="compositionally biased region" description="Low complexity" evidence="7">
    <location>
        <begin position="12"/>
        <end position="35"/>
    </location>
</feature>
<feature type="compositionally biased region" description="Basic and acidic residues" evidence="7">
    <location>
        <begin position="245"/>
        <end position="266"/>
    </location>
</feature>
<comment type="subcellular location">
    <subcellularLocation>
        <location evidence="1">Membrane</location>
        <topology evidence="1">Multi-pass membrane protein</topology>
    </subcellularLocation>
</comment>
<feature type="transmembrane region" description="Helical" evidence="8">
    <location>
        <begin position="74"/>
        <end position="96"/>
    </location>
</feature>
<dbReference type="NCBIfam" id="TIGR00728">
    <property type="entry name" value="OPT_sfam"/>
    <property type="match status" value="2"/>
</dbReference>
<evidence type="ECO:0000256" key="1">
    <source>
        <dbReference type="ARBA" id="ARBA00004141"/>
    </source>
</evidence>
<feature type="region of interest" description="Disordered" evidence="7">
    <location>
        <begin position="1"/>
        <end position="69"/>
    </location>
</feature>
<keyword evidence="6 8" id="KW-0472">Membrane</keyword>
<feature type="transmembrane region" description="Helical" evidence="8">
    <location>
        <begin position="515"/>
        <end position="536"/>
    </location>
</feature>
<feature type="transmembrane region" description="Helical" evidence="8">
    <location>
        <begin position="299"/>
        <end position="321"/>
    </location>
</feature>
<feature type="transmembrane region" description="Helical" evidence="8">
    <location>
        <begin position="732"/>
        <end position="753"/>
    </location>
</feature>
<feature type="transmembrane region" description="Helical" evidence="8">
    <location>
        <begin position="179"/>
        <end position="197"/>
    </location>
</feature>
<feature type="compositionally biased region" description="Gly residues" evidence="7">
    <location>
        <begin position="1"/>
        <end position="11"/>
    </location>
</feature>
<evidence type="ECO:0000256" key="3">
    <source>
        <dbReference type="ARBA" id="ARBA00022448"/>
    </source>
</evidence>
<feature type="transmembrane region" description="Helical" evidence="8">
    <location>
        <begin position="635"/>
        <end position="652"/>
    </location>
</feature>
<feature type="transmembrane region" description="Helical" evidence="8">
    <location>
        <begin position="102"/>
        <end position="122"/>
    </location>
</feature>
<feature type="transmembrane region" description="Helical" evidence="8">
    <location>
        <begin position="694"/>
        <end position="720"/>
    </location>
</feature>
<dbReference type="GO" id="GO:0035673">
    <property type="term" value="F:oligopeptide transmembrane transporter activity"/>
    <property type="evidence" value="ECO:0007669"/>
    <property type="project" value="InterPro"/>
</dbReference>
<comment type="similarity">
    <text evidence="2">Belongs to the oligopeptide OPT transporter family.</text>
</comment>
<evidence type="ECO:0000256" key="2">
    <source>
        <dbReference type="ARBA" id="ARBA00008807"/>
    </source>
</evidence>
<dbReference type="PANTHER" id="PTHR31645">
    <property type="entry name" value="OLIGOPEPTIDE TRANSPORTER YGL114W-RELATED"/>
    <property type="match status" value="1"/>
</dbReference>
<sequence>MPQRSGKGGGKLASSVDVVASSTSSSSSSSPLLSSQNPQQEPDNYDGNDDDDDDTDVSQQQPRRRKTEITGQSFTARGVVVGLLVGLVICFSNMYFGLQTGWVSTMTMPASLMGFGIFKLMGRHLDGPFTPVENVLVQTVAGSMAIMPLGCGFVGVLPAMNYLLRKDEQGPIVLSLWKLILWSLGLCYFGVVFAVPLRRQVIIREQLKFPSGFSTAVLIGMLHGQTRKKTQTDAAGFASLAADSNSHDDEPREPGGTDPESGGRDPDSWRKNVQLLLTCFLISGILTFAMYFLPVLRNIPIFGTVAAGTWLWTLNPSLAYVGQGIIMGSATTLHMLLGAVLGWGVLSPLAKSRGWASGPVDDWERGSKGWIVWTSLAIMLADSIVSLGYLALRSAAQYIPPQTREKFSTGLIPDRVKGLFSGSSKHSSGGYTPIDAHGDSVDPIIPARPLSGFDSTASSESGDTGEGDIIIEKEDDDDAPPEQQISDRVVAIGLVLSIVFCIFCIHVVFGDLVPLYATVTAVAVALLLSIMGVRALGETDLNPVSGISKLAQLFFALITPQSNKSSVLINLVAGAVSEAGALQAGDLMQDLKTGHLLGAAPKAQFWGQVIGATVGAIVSAFIYRLYQRVYIIPNDLFPVPTAHVWIFTARLVTGEGLPPMAKEWAMGSAVLFSATTALRIFATGKRWHSMIPGGIAVAVGMYNVPSFTLARAMGGLLSWWWRSFMGRQDTPLIVVASGFILGEGFLSIVNLIMQSSGVPHL</sequence>
<proteinExistence type="inferred from homology"/>
<comment type="caution">
    <text evidence="9">The sequence shown here is derived from an EMBL/GenBank/DDBJ whole genome shotgun (WGS) entry which is preliminary data.</text>
</comment>
<dbReference type="AlphaFoldDB" id="A0AAE0NSP9"/>
<evidence type="ECO:0000256" key="6">
    <source>
        <dbReference type="ARBA" id="ARBA00023136"/>
    </source>
</evidence>
<feature type="compositionally biased region" description="Acidic residues" evidence="7">
    <location>
        <begin position="43"/>
        <end position="56"/>
    </location>
</feature>
<feature type="transmembrane region" description="Helical" evidence="8">
    <location>
        <begin position="370"/>
        <end position="392"/>
    </location>
</feature>
<protein>
    <submittedName>
        <fullName evidence="9">OPT oligopeptide transporter protein-domain-containing protein</fullName>
    </submittedName>
</protein>
<name>A0AAE0NSP9_9PEZI</name>
<keyword evidence="4 8" id="KW-0812">Transmembrane</keyword>
<dbReference type="GO" id="GO:0000329">
    <property type="term" value="C:fungal-type vacuole membrane"/>
    <property type="evidence" value="ECO:0007669"/>
    <property type="project" value="TreeGrafter"/>
</dbReference>
<feature type="transmembrane region" description="Helical" evidence="8">
    <location>
        <begin position="134"/>
        <end position="159"/>
    </location>
</feature>
<gene>
    <name evidence="9" type="ORF">B0H63DRAFT_142998</name>
</gene>
<dbReference type="EMBL" id="JAULSW010000003">
    <property type="protein sequence ID" value="KAK3386930.1"/>
    <property type="molecule type" value="Genomic_DNA"/>
</dbReference>
<feature type="transmembrane region" description="Helical" evidence="8">
    <location>
        <begin position="489"/>
        <end position="509"/>
    </location>
</feature>
<evidence type="ECO:0000256" key="5">
    <source>
        <dbReference type="ARBA" id="ARBA00022989"/>
    </source>
</evidence>
<dbReference type="PANTHER" id="PTHR31645:SF0">
    <property type="entry name" value="OLIGOPEPTIDE TRANSPORTER YGL114W-RELATED"/>
    <property type="match status" value="1"/>
</dbReference>
<evidence type="ECO:0000256" key="4">
    <source>
        <dbReference type="ARBA" id="ARBA00022692"/>
    </source>
</evidence>
<dbReference type="Proteomes" id="UP001285441">
    <property type="component" value="Unassembled WGS sequence"/>
</dbReference>
<accession>A0AAE0NSP9</accession>
<feature type="transmembrane region" description="Helical" evidence="8">
    <location>
        <begin position="605"/>
        <end position="623"/>
    </location>
</feature>
<feature type="transmembrane region" description="Helical" evidence="8">
    <location>
        <begin position="333"/>
        <end position="350"/>
    </location>
</feature>
<feature type="transmembrane region" description="Helical" evidence="8">
    <location>
        <begin position="567"/>
        <end position="585"/>
    </location>
</feature>
<dbReference type="Pfam" id="PF03169">
    <property type="entry name" value="OPT"/>
    <property type="match status" value="1"/>
</dbReference>
<dbReference type="InterPro" id="IPR045035">
    <property type="entry name" value="YSL-like"/>
</dbReference>
<evidence type="ECO:0000256" key="8">
    <source>
        <dbReference type="SAM" id="Phobius"/>
    </source>
</evidence>